<evidence type="ECO:0000256" key="5">
    <source>
        <dbReference type="ARBA" id="ARBA00022505"/>
    </source>
</evidence>
<keyword evidence="9 11" id="KW-0501">Molybdenum cofactor biosynthesis</keyword>
<dbReference type="InterPro" id="IPR036688">
    <property type="entry name" value="MoeA_C_domain_IV_sf"/>
</dbReference>
<feature type="domain" description="MoaB/Mog" evidence="12">
    <location>
        <begin position="192"/>
        <end position="329"/>
    </location>
</feature>
<evidence type="ECO:0000256" key="2">
    <source>
        <dbReference type="ARBA" id="ARBA00002901"/>
    </source>
</evidence>
<dbReference type="Pfam" id="PF03454">
    <property type="entry name" value="MoeA_C"/>
    <property type="match status" value="1"/>
</dbReference>
<dbReference type="PANTHER" id="PTHR10192:SF5">
    <property type="entry name" value="GEPHYRIN"/>
    <property type="match status" value="1"/>
</dbReference>
<keyword evidence="6 11" id="KW-0808">Transferase</keyword>
<evidence type="ECO:0000256" key="3">
    <source>
        <dbReference type="ARBA" id="ARBA00005046"/>
    </source>
</evidence>
<evidence type="ECO:0000256" key="8">
    <source>
        <dbReference type="ARBA" id="ARBA00022842"/>
    </source>
</evidence>
<protein>
    <recommendedName>
        <fullName evidence="11">Molybdopterin molybdenumtransferase</fullName>
        <ecNumber evidence="11">2.10.1.1</ecNumber>
    </recommendedName>
</protein>
<dbReference type="InterPro" id="IPR005111">
    <property type="entry name" value="MoeA_C_domain_IV"/>
</dbReference>
<dbReference type="STRING" id="1489064.WH96_01505"/>
<dbReference type="Pfam" id="PF00994">
    <property type="entry name" value="MoCF_biosynth"/>
    <property type="match status" value="1"/>
</dbReference>
<dbReference type="NCBIfam" id="TIGR00177">
    <property type="entry name" value="molyb_syn"/>
    <property type="match status" value="1"/>
</dbReference>
<comment type="caution">
    <text evidence="13">The sequence shown here is derived from an EMBL/GenBank/DDBJ whole genome shotgun (WGS) entry which is preliminary data.</text>
</comment>
<dbReference type="PANTHER" id="PTHR10192">
    <property type="entry name" value="MOLYBDOPTERIN BIOSYNTHESIS PROTEIN"/>
    <property type="match status" value="1"/>
</dbReference>
<evidence type="ECO:0000256" key="6">
    <source>
        <dbReference type="ARBA" id="ARBA00022679"/>
    </source>
</evidence>
<organism evidence="13 14">
    <name type="scientific">Kiloniella spongiae</name>
    <dbReference type="NCBI Taxonomy" id="1489064"/>
    <lineage>
        <taxon>Bacteria</taxon>
        <taxon>Pseudomonadati</taxon>
        <taxon>Pseudomonadota</taxon>
        <taxon>Alphaproteobacteria</taxon>
        <taxon>Rhodospirillales</taxon>
        <taxon>Kiloniellaceae</taxon>
        <taxon>Kiloniella</taxon>
    </lineage>
</organism>
<proteinExistence type="inferred from homology"/>
<dbReference type="GO" id="GO:0061599">
    <property type="term" value="F:molybdopterin molybdotransferase activity"/>
    <property type="evidence" value="ECO:0007669"/>
    <property type="project" value="UniProtKB-UniRule"/>
</dbReference>
<dbReference type="NCBIfam" id="NF045515">
    <property type="entry name" value="Glp_gephyrin"/>
    <property type="match status" value="1"/>
</dbReference>
<dbReference type="Gene3D" id="3.40.980.10">
    <property type="entry name" value="MoaB/Mog-like domain"/>
    <property type="match status" value="1"/>
</dbReference>
<dbReference type="EMBL" id="LAQL01000002">
    <property type="protein sequence ID" value="KLN62227.1"/>
    <property type="molecule type" value="Genomic_DNA"/>
</dbReference>
<dbReference type="InterPro" id="IPR036135">
    <property type="entry name" value="MoeA_linker/N_sf"/>
</dbReference>
<evidence type="ECO:0000256" key="4">
    <source>
        <dbReference type="ARBA" id="ARBA00010763"/>
    </source>
</evidence>
<evidence type="ECO:0000256" key="7">
    <source>
        <dbReference type="ARBA" id="ARBA00022723"/>
    </source>
</evidence>
<dbReference type="PATRIC" id="fig|1489064.4.peg.1222"/>
<name>A0A0H2MN70_9PROT</name>
<dbReference type="UniPathway" id="UPA00344"/>
<dbReference type="EC" id="2.10.1.1" evidence="11"/>
<dbReference type="InterPro" id="IPR008284">
    <property type="entry name" value="MoCF_biosynth_CS"/>
</dbReference>
<dbReference type="FunFam" id="3.40.980.10:FF:000004">
    <property type="entry name" value="Molybdopterin molybdenumtransferase"/>
    <property type="match status" value="1"/>
</dbReference>
<dbReference type="SUPFAM" id="SSF63867">
    <property type="entry name" value="MoeA C-terminal domain-like"/>
    <property type="match status" value="1"/>
</dbReference>
<dbReference type="PROSITE" id="PS01079">
    <property type="entry name" value="MOCF_BIOSYNTHESIS_2"/>
    <property type="match status" value="1"/>
</dbReference>
<dbReference type="CDD" id="cd00887">
    <property type="entry name" value="MoeA"/>
    <property type="match status" value="1"/>
</dbReference>
<dbReference type="Pfam" id="PF03453">
    <property type="entry name" value="MoeA_N"/>
    <property type="match status" value="1"/>
</dbReference>
<evidence type="ECO:0000256" key="1">
    <source>
        <dbReference type="ARBA" id="ARBA00001946"/>
    </source>
</evidence>
<dbReference type="RefSeq" id="WP_047762353.1">
    <property type="nucleotide sequence ID" value="NZ_LAQL01000002.1"/>
</dbReference>
<sequence>MAQLSDDCFAHGGKLMTTAEALSLLEEKLQCITATETVSIVEALGRVLADDIISPCNVPPHDNSAVDGYAVYFEDLNDASATTLPISDRITAGSHVRETLRKGTAARIFTGAPMPLGADTVLMQEDCALEEIDKVSIPVGIKSGSNRRFAGEDVEKDSIILEAGRTIRPQDMGLISAVGIATIKVRKSLRVAFFSTGDELQNPGRQLESGQVYDSNRYTINGLLKNSGCNVTDLGILPDNPDLIHKALEGTINQYDLVLTSGGVSVGEEDHVKQVVESLGSLHAWRLAIKPGRPIALGQIGSTAFVGLPGNPVAVIVTFSNFVRPLINLLSGADNTPPKTFPVVAAFSHKKKKDRREWVRVHLKENLAGHLEAHKYPKEGAGILSSVCHSDGFAVLSEDILSIKPGEMISYLPFNEVAL</sequence>
<dbReference type="Proteomes" id="UP000035444">
    <property type="component" value="Unassembled WGS sequence"/>
</dbReference>
<comment type="pathway">
    <text evidence="3 11">Cofactor biosynthesis; molybdopterin biosynthesis.</text>
</comment>
<dbReference type="AlphaFoldDB" id="A0A0H2MN70"/>
<evidence type="ECO:0000259" key="12">
    <source>
        <dbReference type="SMART" id="SM00852"/>
    </source>
</evidence>
<evidence type="ECO:0000256" key="11">
    <source>
        <dbReference type="RuleBase" id="RU365090"/>
    </source>
</evidence>
<comment type="catalytic activity">
    <reaction evidence="10">
        <text>adenylyl-molybdopterin + molybdate = Mo-molybdopterin + AMP + H(+)</text>
        <dbReference type="Rhea" id="RHEA:35047"/>
        <dbReference type="ChEBI" id="CHEBI:15378"/>
        <dbReference type="ChEBI" id="CHEBI:36264"/>
        <dbReference type="ChEBI" id="CHEBI:62727"/>
        <dbReference type="ChEBI" id="CHEBI:71302"/>
        <dbReference type="ChEBI" id="CHEBI:456215"/>
        <dbReference type="EC" id="2.10.1.1"/>
    </reaction>
</comment>
<keyword evidence="5 11" id="KW-0500">Molybdenum</keyword>
<dbReference type="OrthoDB" id="9804758at2"/>
<gene>
    <name evidence="13" type="ORF">WH96_01505</name>
</gene>
<dbReference type="GO" id="GO:0006777">
    <property type="term" value="P:Mo-molybdopterin cofactor biosynthetic process"/>
    <property type="evidence" value="ECO:0007669"/>
    <property type="project" value="UniProtKB-UniRule"/>
</dbReference>
<dbReference type="InterPro" id="IPR036425">
    <property type="entry name" value="MoaB/Mog-like_dom_sf"/>
</dbReference>
<evidence type="ECO:0000313" key="13">
    <source>
        <dbReference type="EMBL" id="KLN62227.1"/>
    </source>
</evidence>
<comment type="function">
    <text evidence="2 11">Catalyzes the insertion of molybdate into adenylated molybdopterin with the concomitant release of AMP.</text>
</comment>
<dbReference type="InterPro" id="IPR005110">
    <property type="entry name" value="MoeA_linker/N"/>
</dbReference>
<dbReference type="Gene3D" id="2.40.340.10">
    <property type="entry name" value="MoeA, C-terminal, domain IV"/>
    <property type="match status" value="1"/>
</dbReference>
<dbReference type="SMART" id="SM00852">
    <property type="entry name" value="MoCF_biosynth"/>
    <property type="match status" value="1"/>
</dbReference>
<dbReference type="SUPFAM" id="SSF53218">
    <property type="entry name" value="Molybdenum cofactor biosynthesis proteins"/>
    <property type="match status" value="1"/>
</dbReference>
<evidence type="ECO:0000256" key="9">
    <source>
        <dbReference type="ARBA" id="ARBA00023150"/>
    </source>
</evidence>
<keyword evidence="7 11" id="KW-0479">Metal-binding</keyword>
<keyword evidence="8 11" id="KW-0460">Magnesium</keyword>
<dbReference type="Gene3D" id="3.90.105.10">
    <property type="entry name" value="Molybdopterin biosynthesis moea protein, domain 2"/>
    <property type="match status" value="1"/>
</dbReference>
<dbReference type="InterPro" id="IPR001453">
    <property type="entry name" value="MoaB/Mog_dom"/>
</dbReference>
<evidence type="ECO:0000313" key="14">
    <source>
        <dbReference type="Proteomes" id="UP000035444"/>
    </source>
</evidence>
<accession>A0A0H2MN70</accession>
<dbReference type="Gene3D" id="2.170.190.11">
    <property type="entry name" value="Molybdopterin biosynthesis moea protein, domain 3"/>
    <property type="match status" value="1"/>
</dbReference>
<comment type="similarity">
    <text evidence="4 11">Belongs to the MoeA family.</text>
</comment>
<dbReference type="SUPFAM" id="SSF63882">
    <property type="entry name" value="MoeA N-terminal region -like"/>
    <property type="match status" value="1"/>
</dbReference>
<dbReference type="InterPro" id="IPR038987">
    <property type="entry name" value="MoeA-like"/>
</dbReference>
<dbReference type="GO" id="GO:0005829">
    <property type="term" value="C:cytosol"/>
    <property type="evidence" value="ECO:0007669"/>
    <property type="project" value="TreeGrafter"/>
</dbReference>
<comment type="cofactor">
    <cofactor evidence="1 11">
        <name>Mg(2+)</name>
        <dbReference type="ChEBI" id="CHEBI:18420"/>
    </cofactor>
</comment>
<reference evidence="13 14" key="1">
    <citation type="submission" date="2015-03" db="EMBL/GenBank/DDBJ databases">
        <title>Genome Sequence of Kiloniella spongiae MEBiC09566, isolated from a marine sponge.</title>
        <authorList>
            <person name="Shao Z."/>
            <person name="Wang L."/>
            <person name="Li X."/>
        </authorList>
    </citation>
    <scope>NUCLEOTIDE SEQUENCE [LARGE SCALE GENOMIC DNA]</scope>
    <source>
        <strain evidence="13 14">MEBiC09566</strain>
    </source>
</reference>
<evidence type="ECO:0000256" key="10">
    <source>
        <dbReference type="ARBA" id="ARBA00047317"/>
    </source>
</evidence>
<dbReference type="GO" id="GO:0046872">
    <property type="term" value="F:metal ion binding"/>
    <property type="evidence" value="ECO:0007669"/>
    <property type="project" value="UniProtKB-UniRule"/>
</dbReference>
<keyword evidence="14" id="KW-1185">Reference proteome</keyword>